<evidence type="ECO:0000256" key="7">
    <source>
        <dbReference type="SAM" id="Phobius"/>
    </source>
</evidence>
<feature type="transmembrane region" description="Helical" evidence="7">
    <location>
        <begin position="243"/>
        <end position="267"/>
    </location>
</feature>
<dbReference type="SUPFAM" id="SSF48726">
    <property type="entry name" value="Immunoglobulin"/>
    <property type="match status" value="2"/>
</dbReference>
<evidence type="ECO:0000256" key="1">
    <source>
        <dbReference type="ARBA" id="ARBA00004370"/>
    </source>
</evidence>
<comment type="caution">
    <text evidence="10">The sequence shown here is derived from an EMBL/GenBank/DDBJ whole genome shotgun (WGS) entry which is preliminary data.</text>
</comment>
<evidence type="ECO:0000256" key="2">
    <source>
        <dbReference type="ARBA" id="ARBA00022729"/>
    </source>
</evidence>
<dbReference type="EMBL" id="JAICCE010000013">
    <property type="protein sequence ID" value="KAG9269403.1"/>
    <property type="molecule type" value="Genomic_DNA"/>
</dbReference>
<dbReference type="GO" id="GO:0001817">
    <property type="term" value="P:regulation of cytokine production"/>
    <property type="evidence" value="ECO:0007669"/>
    <property type="project" value="TreeGrafter"/>
</dbReference>
<dbReference type="GO" id="GO:0050863">
    <property type="term" value="P:regulation of T cell activation"/>
    <property type="evidence" value="ECO:0007669"/>
    <property type="project" value="UniProtKB-ARBA"/>
</dbReference>
<keyword evidence="4" id="KW-1015">Disulfide bond</keyword>
<dbReference type="InterPro" id="IPR001611">
    <property type="entry name" value="Leu-rich_rpt"/>
</dbReference>
<keyword evidence="5" id="KW-0325">Glycoprotein</keyword>
<comment type="subcellular location">
    <subcellularLocation>
        <location evidence="1">Membrane</location>
    </subcellularLocation>
</comment>
<protein>
    <submittedName>
        <fullName evidence="10">Butyrophilin-like protein 8</fullName>
    </submittedName>
</protein>
<dbReference type="SMART" id="SM00406">
    <property type="entry name" value="IGv"/>
    <property type="match status" value="1"/>
</dbReference>
<gene>
    <name evidence="10" type="primary">BTN1A1</name>
    <name evidence="10" type="ORF">AMEX_G16441</name>
</gene>
<evidence type="ECO:0000256" key="5">
    <source>
        <dbReference type="ARBA" id="ARBA00023180"/>
    </source>
</evidence>
<proteinExistence type="predicted"/>
<reference evidence="10 11" key="1">
    <citation type="submission" date="2021-07" db="EMBL/GenBank/DDBJ databases">
        <authorList>
            <person name="Imarazene B."/>
            <person name="Zahm M."/>
            <person name="Klopp C."/>
            <person name="Cabau C."/>
            <person name="Beille S."/>
            <person name="Jouanno E."/>
            <person name="Castinel A."/>
            <person name="Lluch J."/>
            <person name="Gil L."/>
            <person name="Kuchtly C."/>
            <person name="Lopez Roques C."/>
            <person name="Donnadieu C."/>
            <person name="Parrinello H."/>
            <person name="Journot L."/>
            <person name="Du K."/>
            <person name="Schartl M."/>
            <person name="Retaux S."/>
            <person name="Guiguen Y."/>
        </authorList>
    </citation>
    <scope>NUCLEOTIDE SEQUENCE [LARGE SCALE GENOMIC DNA]</scope>
    <source>
        <strain evidence="10">Pach_M1</strain>
        <tissue evidence="10">Testis</tissue>
    </source>
</reference>
<dbReference type="GO" id="GO:0009897">
    <property type="term" value="C:external side of plasma membrane"/>
    <property type="evidence" value="ECO:0007669"/>
    <property type="project" value="TreeGrafter"/>
</dbReference>
<dbReference type="GO" id="GO:0005102">
    <property type="term" value="F:signaling receptor binding"/>
    <property type="evidence" value="ECO:0007669"/>
    <property type="project" value="TreeGrafter"/>
</dbReference>
<dbReference type="InterPro" id="IPR013106">
    <property type="entry name" value="Ig_V-set"/>
</dbReference>
<dbReference type="Pfam" id="PF22705">
    <property type="entry name" value="C2-set_3"/>
    <property type="match status" value="1"/>
</dbReference>
<keyword evidence="6" id="KW-0393">Immunoglobulin domain</keyword>
<dbReference type="Pfam" id="PF07686">
    <property type="entry name" value="V-set"/>
    <property type="match status" value="1"/>
</dbReference>
<keyword evidence="2 8" id="KW-0732">Signal</keyword>
<feature type="domain" description="Ig-like" evidence="9">
    <location>
        <begin position="145"/>
        <end position="232"/>
    </location>
</feature>
<keyword evidence="3 7" id="KW-0472">Membrane</keyword>
<evidence type="ECO:0000256" key="3">
    <source>
        <dbReference type="ARBA" id="ARBA00023136"/>
    </source>
</evidence>
<dbReference type="InterPro" id="IPR053896">
    <property type="entry name" value="BTN3A2-like_Ig-C"/>
</dbReference>
<organism evidence="10 11">
    <name type="scientific">Astyanax mexicanus</name>
    <name type="common">Blind cave fish</name>
    <name type="synonym">Astyanax fasciatus mexicanus</name>
    <dbReference type="NCBI Taxonomy" id="7994"/>
    <lineage>
        <taxon>Eukaryota</taxon>
        <taxon>Metazoa</taxon>
        <taxon>Chordata</taxon>
        <taxon>Craniata</taxon>
        <taxon>Vertebrata</taxon>
        <taxon>Euteleostomi</taxon>
        <taxon>Actinopterygii</taxon>
        <taxon>Neopterygii</taxon>
        <taxon>Teleostei</taxon>
        <taxon>Ostariophysi</taxon>
        <taxon>Characiformes</taxon>
        <taxon>Characoidei</taxon>
        <taxon>Acestrorhamphidae</taxon>
        <taxon>Acestrorhamphinae</taxon>
        <taxon>Astyanax</taxon>
    </lineage>
</organism>
<evidence type="ECO:0000313" key="10">
    <source>
        <dbReference type="EMBL" id="KAG9269403.1"/>
    </source>
</evidence>
<evidence type="ECO:0000259" key="9">
    <source>
        <dbReference type="PROSITE" id="PS50835"/>
    </source>
</evidence>
<dbReference type="Proteomes" id="UP000752171">
    <property type="component" value="Unassembled WGS sequence"/>
</dbReference>
<feature type="signal peptide" evidence="8">
    <location>
        <begin position="1"/>
        <end position="16"/>
    </location>
</feature>
<dbReference type="Gene3D" id="2.60.40.10">
    <property type="entry name" value="Immunoglobulins"/>
    <property type="match status" value="2"/>
</dbReference>
<sequence length="459" mass="51786">MQYVWVILLFLPSTLSRKFEVVGPEAPVFSVPGSDVVLSCSVRELDNPNIMVNAVDMNVTWSRSDLKDSLVHLYGKHKDLNTDQIPSYRGRTAVFKEELKNGDASLKLSNVRITDEAEYTCRVDSTTWEDSKTTKLSVEAVGSEPVITVEKYDSESGKFSLLCESKGWRPEPELQWRNSKGVHQTAETETQPVADLFNVKSRITVEKIDSYYCSVTQRDHEKEGLIDADTLHKHVPSEVGKTVGITIGVLFLVGVLCGVLAGVIYIYNEKKKREEINKVKSFLNSDRDGRLQHHNLSQLQWDYVEETLLKSKEDLFNLRKFDPSDRGVEMLKKVIASFKKALLKQCNLTEKSCEVLASVLKSENSLTDLDLSLNKLIQDSGVKKLCEGLKNSHCKLQNLRLEDCDLSEGSCEHLAKVLQSENSKLIELNLSQNRELKDSGVKILCDGLMNKNCKLKILR</sequence>
<dbReference type="SMART" id="SM00368">
    <property type="entry name" value="LRR_RI"/>
    <property type="match status" value="4"/>
</dbReference>
<dbReference type="InterPro" id="IPR050504">
    <property type="entry name" value="IgSF_BTN/MOG"/>
</dbReference>
<dbReference type="InterPro" id="IPR007110">
    <property type="entry name" value="Ig-like_dom"/>
</dbReference>
<dbReference type="InterPro" id="IPR013783">
    <property type="entry name" value="Ig-like_fold"/>
</dbReference>
<accession>A0A8T2LCF4</accession>
<dbReference type="InterPro" id="IPR036179">
    <property type="entry name" value="Ig-like_dom_sf"/>
</dbReference>
<dbReference type="PANTHER" id="PTHR24100">
    <property type="entry name" value="BUTYROPHILIN"/>
    <property type="match status" value="1"/>
</dbReference>
<dbReference type="SUPFAM" id="SSF52047">
    <property type="entry name" value="RNI-like"/>
    <property type="match status" value="1"/>
</dbReference>
<name>A0A8T2LCF4_ASTMX</name>
<dbReference type="SMART" id="SM00409">
    <property type="entry name" value="IG"/>
    <property type="match status" value="1"/>
</dbReference>
<dbReference type="Pfam" id="PF13516">
    <property type="entry name" value="LRR_6"/>
    <property type="match status" value="2"/>
</dbReference>
<dbReference type="PANTHER" id="PTHR24100:SF151">
    <property type="entry name" value="ICOS LIGAND"/>
    <property type="match status" value="1"/>
</dbReference>
<keyword evidence="7" id="KW-1133">Transmembrane helix</keyword>
<evidence type="ECO:0000313" key="11">
    <source>
        <dbReference type="Proteomes" id="UP000752171"/>
    </source>
</evidence>
<dbReference type="GO" id="GO:0050852">
    <property type="term" value="P:T cell receptor signaling pathway"/>
    <property type="evidence" value="ECO:0007669"/>
    <property type="project" value="TreeGrafter"/>
</dbReference>
<keyword evidence="7" id="KW-0812">Transmembrane</keyword>
<feature type="chain" id="PRO_5035808366" evidence="8">
    <location>
        <begin position="17"/>
        <end position="459"/>
    </location>
</feature>
<dbReference type="GO" id="GO:1903037">
    <property type="term" value="P:regulation of leukocyte cell-cell adhesion"/>
    <property type="evidence" value="ECO:0007669"/>
    <property type="project" value="UniProtKB-ARBA"/>
</dbReference>
<dbReference type="InterPro" id="IPR003599">
    <property type="entry name" value="Ig_sub"/>
</dbReference>
<dbReference type="PROSITE" id="PS50835">
    <property type="entry name" value="IG_LIKE"/>
    <property type="match status" value="2"/>
</dbReference>
<dbReference type="AlphaFoldDB" id="A0A8T2LCF4"/>
<dbReference type="FunFam" id="2.60.40.10:FF:000142">
    <property type="entry name" value="V-set domain-containing T-cell activation inhibitor 1"/>
    <property type="match status" value="1"/>
</dbReference>
<evidence type="ECO:0000256" key="8">
    <source>
        <dbReference type="SAM" id="SignalP"/>
    </source>
</evidence>
<dbReference type="InterPro" id="IPR032675">
    <property type="entry name" value="LRR_dom_sf"/>
</dbReference>
<evidence type="ECO:0000256" key="6">
    <source>
        <dbReference type="ARBA" id="ARBA00023319"/>
    </source>
</evidence>
<evidence type="ECO:0000256" key="4">
    <source>
        <dbReference type="ARBA" id="ARBA00023157"/>
    </source>
</evidence>
<feature type="domain" description="Ig-like" evidence="9">
    <location>
        <begin position="12"/>
        <end position="137"/>
    </location>
</feature>
<dbReference type="Gene3D" id="3.80.10.10">
    <property type="entry name" value="Ribonuclease Inhibitor"/>
    <property type="match status" value="1"/>
</dbReference>